<feature type="transmembrane region" description="Helical" evidence="5">
    <location>
        <begin position="68"/>
        <end position="93"/>
    </location>
</feature>
<organism evidence="6 7">
    <name type="scientific">Talaromyces pinophilus</name>
    <name type="common">Penicillium pinophilum</name>
    <dbReference type="NCBI Taxonomy" id="128442"/>
    <lineage>
        <taxon>Eukaryota</taxon>
        <taxon>Fungi</taxon>
        <taxon>Dikarya</taxon>
        <taxon>Ascomycota</taxon>
        <taxon>Pezizomycotina</taxon>
        <taxon>Eurotiomycetes</taxon>
        <taxon>Eurotiomycetidae</taxon>
        <taxon>Eurotiales</taxon>
        <taxon>Trichocomaceae</taxon>
        <taxon>Talaromyces</taxon>
        <taxon>Talaromyces sect. Talaromyces</taxon>
    </lineage>
</organism>
<dbReference type="PANTHER" id="PTHR31465">
    <property type="entry name" value="PROTEIN RTA1-RELATED"/>
    <property type="match status" value="1"/>
</dbReference>
<evidence type="ECO:0000256" key="3">
    <source>
        <dbReference type="ARBA" id="ARBA00022989"/>
    </source>
</evidence>
<evidence type="ECO:0000313" key="7">
    <source>
        <dbReference type="Proteomes" id="UP000053095"/>
    </source>
</evidence>
<feature type="transmembrane region" description="Helical" evidence="5">
    <location>
        <begin position="12"/>
        <end position="31"/>
    </location>
</feature>
<evidence type="ECO:0000256" key="5">
    <source>
        <dbReference type="SAM" id="Phobius"/>
    </source>
</evidence>
<comment type="subcellular location">
    <subcellularLocation>
        <location evidence="1">Membrane</location>
        <topology evidence="1">Multi-pass membrane protein</topology>
    </subcellularLocation>
</comment>
<feature type="transmembrane region" description="Helical" evidence="5">
    <location>
        <begin position="38"/>
        <end position="56"/>
    </location>
</feature>
<dbReference type="AlphaFoldDB" id="A0A510NWG6"/>
<protein>
    <submittedName>
        <fullName evidence="6">RTA1 domain protein</fullName>
    </submittedName>
</protein>
<dbReference type="Proteomes" id="UP000053095">
    <property type="component" value="Unassembled WGS sequence"/>
</dbReference>
<sequence>MSSNPYGYNPNQGAAMIFTVLFIICSIWHIFIMFRRRVWYFVVLIFGCCLETTGYICRFLAHDNTANLTLFIVQTLTILVAPALFAASVYMVLGRLVLLVKGEAYLVIKPSRLTKIFVGGDILCFFIQIIGSGTLSSKFNLGKAIILVGLIAQIVFFGLFVLVAAIFHRRHSRNPTPTAQMLDEDRARLRWKDITRVIFVVSAMIFVRSLFRLIEFTGDSNSPIMKSEAYLYVCDSTLMLVALVILIYWHPAEYVGNRKDILQMQHEEMS</sequence>
<dbReference type="GO" id="GO:0016020">
    <property type="term" value="C:membrane"/>
    <property type="evidence" value="ECO:0007669"/>
    <property type="project" value="UniProtKB-SubCell"/>
</dbReference>
<dbReference type="PANTHER" id="PTHR31465:SF1">
    <property type="entry name" value="PROTEIN RTA1-RELATED"/>
    <property type="match status" value="1"/>
</dbReference>
<accession>A0A510NWG6</accession>
<feature type="transmembrane region" description="Helical" evidence="5">
    <location>
        <begin position="194"/>
        <end position="214"/>
    </location>
</feature>
<name>A0A510NWG6_TALPI</name>
<evidence type="ECO:0000256" key="2">
    <source>
        <dbReference type="ARBA" id="ARBA00022692"/>
    </source>
</evidence>
<evidence type="ECO:0000313" key="6">
    <source>
        <dbReference type="EMBL" id="GAM36612.1"/>
    </source>
</evidence>
<dbReference type="Pfam" id="PF04479">
    <property type="entry name" value="RTA1"/>
    <property type="match status" value="1"/>
</dbReference>
<gene>
    <name evidence="6" type="ORF">TCE0_018f05828</name>
</gene>
<dbReference type="InterPro" id="IPR007568">
    <property type="entry name" value="RTA1"/>
</dbReference>
<evidence type="ECO:0000256" key="1">
    <source>
        <dbReference type="ARBA" id="ARBA00004141"/>
    </source>
</evidence>
<evidence type="ECO:0000256" key="4">
    <source>
        <dbReference type="ARBA" id="ARBA00023136"/>
    </source>
</evidence>
<reference evidence="7" key="1">
    <citation type="journal article" date="2015" name="Genome Announc.">
        <title>Draft genome sequence of Talaromyces cellulolyticus strain Y-94, a source of lignocellulosic biomass-degrading enzymes.</title>
        <authorList>
            <person name="Fujii T."/>
            <person name="Koike H."/>
            <person name="Sawayama S."/>
            <person name="Yano S."/>
            <person name="Inoue H."/>
        </authorList>
    </citation>
    <scope>NUCLEOTIDE SEQUENCE [LARGE SCALE GENOMIC DNA]</scope>
    <source>
        <strain evidence="7">Y-94</strain>
    </source>
</reference>
<keyword evidence="2 5" id="KW-0812">Transmembrane</keyword>
<feature type="transmembrane region" description="Helical" evidence="5">
    <location>
        <begin position="113"/>
        <end position="132"/>
    </location>
</feature>
<proteinExistence type="predicted"/>
<feature type="transmembrane region" description="Helical" evidence="5">
    <location>
        <begin position="144"/>
        <end position="167"/>
    </location>
</feature>
<keyword evidence="4 5" id="KW-0472">Membrane</keyword>
<dbReference type="EMBL" id="DF933814">
    <property type="protein sequence ID" value="GAM36612.1"/>
    <property type="molecule type" value="Genomic_DNA"/>
</dbReference>
<keyword evidence="7" id="KW-1185">Reference proteome</keyword>
<feature type="transmembrane region" description="Helical" evidence="5">
    <location>
        <begin position="229"/>
        <end position="249"/>
    </location>
</feature>
<keyword evidence="3 5" id="KW-1133">Transmembrane helix</keyword>